<gene>
    <name evidence="2" type="ORF">IWW36_005584</name>
</gene>
<name>A0A9W8LXP4_9FUNG</name>
<dbReference type="EMBL" id="JANBUW010001436">
    <property type="protein sequence ID" value="KAJ2843378.1"/>
    <property type="molecule type" value="Genomic_DNA"/>
</dbReference>
<feature type="non-terminal residue" evidence="2">
    <location>
        <position position="1"/>
    </location>
</feature>
<evidence type="ECO:0000256" key="1">
    <source>
        <dbReference type="SAM" id="MobiDB-lite"/>
    </source>
</evidence>
<feature type="region of interest" description="Disordered" evidence="1">
    <location>
        <begin position="1"/>
        <end position="85"/>
    </location>
</feature>
<reference evidence="2" key="1">
    <citation type="submission" date="2022-07" db="EMBL/GenBank/DDBJ databases">
        <title>Phylogenomic reconstructions and comparative analyses of Kickxellomycotina fungi.</title>
        <authorList>
            <person name="Reynolds N.K."/>
            <person name="Stajich J.E."/>
            <person name="Barry K."/>
            <person name="Grigoriev I.V."/>
            <person name="Crous P."/>
            <person name="Smith M.E."/>
        </authorList>
    </citation>
    <scope>NUCLEOTIDE SEQUENCE</scope>
    <source>
        <strain evidence="2">NRRL 1566</strain>
    </source>
</reference>
<proteinExistence type="predicted"/>
<evidence type="ECO:0000313" key="3">
    <source>
        <dbReference type="Proteomes" id="UP001139887"/>
    </source>
</evidence>
<organism evidence="2 3">
    <name type="scientific">Coemansia brasiliensis</name>
    <dbReference type="NCBI Taxonomy" id="2650707"/>
    <lineage>
        <taxon>Eukaryota</taxon>
        <taxon>Fungi</taxon>
        <taxon>Fungi incertae sedis</taxon>
        <taxon>Zoopagomycota</taxon>
        <taxon>Kickxellomycotina</taxon>
        <taxon>Kickxellomycetes</taxon>
        <taxon>Kickxellales</taxon>
        <taxon>Kickxellaceae</taxon>
        <taxon>Coemansia</taxon>
    </lineage>
</organism>
<sequence>KSKKSSKLESRKKKHTESAKKSGERLDEQFSSRSGEIIQSLTSPLPSKKRTRARSHVEDDTDNASVDSQVKRSRRKAKSRTTNAA</sequence>
<accession>A0A9W8LXP4</accession>
<comment type="caution">
    <text evidence="2">The sequence shown here is derived from an EMBL/GenBank/DDBJ whole genome shotgun (WGS) entry which is preliminary data.</text>
</comment>
<dbReference type="AlphaFoldDB" id="A0A9W8LXP4"/>
<keyword evidence="3" id="KW-1185">Reference proteome</keyword>
<feature type="compositionally biased region" description="Basic residues" evidence="1">
    <location>
        <begin position="1"/>
        <end position="15"/>
    </location>
</feature>
<dbReference type="Proteomes" id="UP001139887">
    <property type="component" value="Unassembled WGS sequence"/>
</dbReference>
<evidence type="ECO:0000313" key="2">
    <source>
        <dbReference type="EMBL" id="KAJ2843378.1"/>
    </source>
</evidence>
<protein>
    <submittedName>
        <fullName evidence="2">Uncharacterized protein</fullName>
    </submittedName>
</protein>
<feature type="compositionally biased region" description="Basic and acidic residues" evidence="1">
    <location>
        <begin position="16"/>
        <end position="30"/>
    </location>
</feature>
<feature type="compositionally biased region" description="Polar residues" evidence="1">
    <location>
        <begin position="31"/>
        <end position="45"/>
    </location>
</feature>